<comment type="similarity">
    <text evidence="3">Belongs to the PIGW family.</text>
</comment>
<dbReference type="InterPro" id="IPR009447">
    <property type="entry name" value="PIGW/GWT1"/>
</dbReference>
<evidence type="ECO:0000256" key="4">
    <source>
        <dbReference type="ARBA" id="ARBA00014495"/>
    </source>
</evidence>
<evidence type="ECO:0000256" key="8">
    <source>
        <dbReference type="ARBA" id="ARBA00023136"/>
    </source>
</evidence>
<name>L0PEM5_PNEJI</name>
<dbReference type="GO" id="GO:0072659">
    <property type="term" value="P:protein localization to plasma membrane"/>
    <property type="evidence" value="ECO:0007669"/>
    <property type="project" value="TreeGrafter"/>
</dbReference>
<sequence length="101" mass="11262">MAYLKKTLTNLPYVYLISACSLGCLVCQMLIEILFFGSSAKYIDIVPLMLHYGNLITGLINSSINTLEVGNVAGFLIMIIYGIILCGVAFIIDIKEWKFKF</sequence>
<evidence type="ECO:0000313" key="10">
    <source>
        <dbReference type="EMBL" id="CCJ30085.1"/>
    </source>
</evidence>
<feature type="transmembrane region" description="Helical" evidence="9">
    <location>
        <begin position="12"/>
        <end position="35"/>
    </location>
</feature>
<accession>L0PEM5</accession>
<dbReference type="PANTHER" id="PTHR20661:SF0">
    <property type="entry name" value="PHOSPHATIDYLINOSITOL-GLYCAN BIOSYNTHESIS CLASS W PROTEIN"/>
    <property type="match status" value="1"/>
</dbReference>
<protein>
    <recommendedName>
        <fullName evidence="4">GPI-anchored wall transfer protein 1</fullName>
    </recommendedName>
</protein>
<evidence type="ECO:0000256" key="3">
    <source>
        <dbReference type="ARBA" id="ARBA00007559"/>
    </source>
</evidence>
<dbReference type="GO" id="GO:0006506">
    <property type="term" value="P:GPI anchor biosynthetic process"/>
    <property type="evidence" value="ECO:0007669"/>
    <property type="project" value="UniProtKB-KW"/>
</dbReference>
<keyword evidence="8 9" id="KW-0472">Membrane</keyword>
<dbReference type="InParanoid" id="L0PEM5"/>
<comment type="caution">
    <text evidence="10">The sequence shown here is derived from an EMBL/GenBank/DDBJ whole genome shotgun (WGS) entry which is preliminary data.</text>
</comment>
<keyword evidence="6 9" id="KW-0812">Transmembrane</keyword>
<dbReference type="STRING" id="1209962.L0PEM5"/>
<evidence type="ECO:0000256" key="5">
    <source>
        <dbReference type="ARBA" id="ARBA00022502"/>
    </source>
</evidence>
<feature type="transmembrane region" description="Helical" evidence="9">
    <location>
        <begin position="72"/>
        <end position="92"/>
    </location>
</feature>
<gene>
    <name evidence="10" type="ORF">PNEJI1_001777</name>
</gene>
<dbReference type="EMBL" id="CAKM01000232">
    <property type="protein sequence ID" value="CCJ30085.1"/>
    <property type="molecule type" value="Genomic_DNA"/>
</dbReference>
<keyword evidence="5" id="KW-0337">GPI-anchor biosynthesis</keyword>
<dbReference type="GO" id="GO:0032216">
    <property type="term" value="F:glucosaminyl-phosphatidylinositol O-acyltransferase activity"/>
    <property type="evidence" value="ECO:0007669"/>
    <property type="project" value="TreeGrafter"/>
</dbReference>
<dbReference type="Pfam" id="PF06423">
    <property type="entry name" value="GWT1"/>
    <property type="match status" value="1"/>
</dbReference>
<comment type="pathway">
    <text evidence="2">Glycolipid biosynthesis; glycosylphosphatidylinositol-anchor biosynthesis.</text>
</comment>
<dbReference type="PROSITE" id="PS51257">
    <property type="entry name" value="PROKAR_LIPOPROTEIN"/>
    <property type="match status" value="1"/>
</dbReference>
<evidence type="ECO:0000256" key="6">
    <source>
        <dbReference type="ARBA" id="ARBA00022692"/>
    </source>
</evidence>
<evidence type="ECO:0000256" key="9">
    <source>
        <dbReference type="SAM" id="Phobius"/>
    </source>
</evidence>
<evidence type="ECO:0000256" key="1">
    <source>
        <dbReference type="ARBA" id="ARBA00004477"/>
    </source>
</evidence>
<dbReference type="Proteomes" id="UP000010422">
    <property type="component" value="Unassembled WGS sequence"/>
</dbReference>
<reference evidence="10 11" key="1">
    <citation type="journal article" date="2012" name="MBio">
        <title>De novo assembly of the Pneumocystis jirovecii genome from a single bronchoalveolar lavage fluid specimen from a patient.</title>
        <authorList>
            <person name="Cisse O.H."/>
            <person name="Pagni M."/>
            <person name="Hauser P.M."/>
        </authorList>
    </citation>
    <scope>NUCLEOTIDE SEQUENCE [LARGE SCALE GENOMIC DNA]</scope>
    <source>
        <strain evidence="10 11">SE8</strain>
    </source>
</reference>
<evidence type="ECO:0000313" key="11">
    <source>
        <dbReference type="Proteomes" id="UP000010422"/>
    </source>
</evidence>
<dbReference type="VEuPathDB" id="FungiDB:PNEJI1_001777"/>
<organism evidence="11">
    <name type="scientific">Pneumocystis jirovecii</name>
    <name type="common">Human pneumocystis pneumonia agent</name>
    <dbReference type="NCBI Taxonomy" id="42068"/>
    <lineage>
        <taxon>Eukaryota</taxon>
        <taxon>Fungi</taxon>
        <taxon>Dikarya</taxon>
        <taxon>Ascomycota</taxon>
        <taxon>Taphrinomycotina</taxon>
        <taxon>Pneumocystomycetes</taxon>
        <taxon>Pneumocystaceae</taxon>
        <taxon>Pneumocystis</taxon>
    </lineage>
</organism>
<dbReference type="PANTHER" id="PTHR20661">
    <property type="entry name" value="PHOSPHATIDYLINOSITOL-GLYCAN BIOSYNTHESIS CLASS W PROTEIN"/>
    <property type="match status" value="1"/>
</dbReference>
<feature type="transmembrane region" description="Helical" evidence="9">
    <location>
        <begin position="42"/>
        <end position="60"/>
    </location>
</feature>
<dbReference type="AlphaFoldDB" id="L0PEM5"/>
<keyword evidence="7 9" id="KW-1133">Transmembrane helix</keyword>
<evidence type="ECO:0000256" key="2">
    <source>
        <dbReference type="ARBA" id="ARBA00004687"/>
    </source>
</evidence>
<dbReference type="GO" id="GO:0005789">
    <property type="term" value="C:endoplasmic reticulum membrane"/>
    <property type="evidence" value="ECO:0007669"/>
    <property type="project" value="UniProtKB-SubCell"/>
</dbReference>
<proteinExistence type="inferred from homology"/>
<evidence type="ECO:0000256" key="7">
    <source>
        <dbReference type="ARBA" id="ARBA00022989"/>
    </source>
</evidence>
<comment type="subcellular location">
    <subcellularLocation>
        <location evidence="1">Endoplasmic reticulum membrane</location>
        <topology evidence="1">Multi-pass membrane protein</topology>
    </subcellularLocation>
</comment>